<evidence type="ECO:0000313" key="2">
    <source>
        <dbReference type="Proteomes" id="UP001177003"/>
    </source>
</evidence>
<dbReference type="AlphaFoldDB" id="A0AA35YAA3"/>
<dbReference type="EMBL" id="OX465078">
    <property type="protein sequence ID" value="CAI9270990.1"/>
    <property type="molecule type" value="Genomic_DNA"/>
</dbReference>
<reference evidence="1" key="1">
    <citation type="submission" date="2023-04" db="EMBL/GenBank/DDBJ databases">
        <authorList>
            <person name="Vijverberg K."/>
            <person name="Xiong W."/>
            <person name="Schranz E."/>
        </authorList>
    </citation>
    <scope>NUCLEOTIDE SEQUENCE</scope>
</reference>
<protein>
    <submittedName>
        <fullName evidence="1">Uncharacterized protein</fullName>
    </submittedName>
</protein>
<gene>
    <name evidence="1" type="ORF">LSALG_LOCUS11276</name>
</gene>
<name>A0AA35YAA3_LACSI</name>
<dbReference type="Proteomes" id="UP001177003">
    <property type="component" value="Chromosome 2"/>
</dbReference>
<proteinExistence type="predicted"/>
<organism evidence="1 2">
    <name type="scientific">Lactuca saligna</name>
    <name type="common">Willowleaf lettuce</name>
    <dbReference type="NCBI Taxonomy" id="75948"/>
    <lineage>
        <taxon>Eukaryota</taxon>
        <taxon>Viridiplantae</taxon>
        <taxon>Streptophyta</taxon>
        <taxon>Embryophyta</taxon>
        <taxon>Tracheophyta</taxon>
        <taxon>Spermatophyta</taxon>
        <taxon>Magnoliopsida</taxon>
        <taxon>eudicotyledons</taxon>
        <taxon>Gunneridae</taxon>
        <taxon>Pentapetalae</taxon>
        <taxon>asterids</taxon>
        <taxon>campanulids</taxon>
        <taxon>Asterales</taxon>
        <taxon>Asteraceae</taxon>
        <taxon>Cichorioideae</taxon>
        <taxon>Cichorieae</taxon>
        <taxon>Lactucinae</taxon>
        <taxon>Lactuca</taxon>
    </lineage>
</organism>
<keyword evidence="2" id="KW-1185">Reference proteome</keyword>
<sequence length="98" mass="10756">MFIIISLLSTLFCTDDFLLFNGETNLLANRDGEKVLRSFAAVDTFLRANLVTNLDGKNDLPSFADVEMFLDDDIAFLFALAVLGLVGDTESGGLRIFT</sequence>
<evidence type="ECO:0000313" key="1">
    <source>
        <dbReference type="EMBL" id="CAI9270990.1"/>
    </source>
</evidence>
<accession>A0AA35YAA3</accession>